<gene>
    <name evidence="8" type="ORF">GDO78_023116</name>
</gene>
<evidence type="ECO:0000256" key="5">
    <source>
        <dbReference type="ARBA" id="ARBA00023054"/>
    </source>
</evidence>
<feature type="region of interest" description="Disordered" evidence="7">
    <location>
        <begin position="13"/>
        <end position="40"/>
    </location>
</feature>
<comment type="caution">
    <text evidence="8">The sequence shown here is derived from an EMBL/GenBank/DDBJ whole genome shotgun (WGS) entry which is preliminary data.</text>
</comment>
<proteinExistence type="predicted"/>
<evidence type="ECO:0000256" key="3">
    <source>
        <dbReference type="ARBA" id="ARBA00022989"/>
    </source>
</evidence>
<keyword evidence="9" id="KW-1185">Reference proteome</keyword>
<dbReference type="InterPro" id="IPR019177">
    <property type="entry name" value="Golgin_subfamily_A_member_5"/>
</dbReference>
<accession>A0A8J6EBM3</accession>
<keyword evidence="6" id="KW-0472">Membrane</keyword>
<evidence type="ECO:0000256" key="4">
    <source>
        <dbReference type="ARBA" id="ARBA00023034"/>
    </source>
</evidence>
<evidence type="ECO:0000313" key="9">
    <source>
        <dbReference type="Proteomes" id="UP000770717"/>
    </source>
</evidence>
<dbReference type="AlphaFoldDB" id="A0A8J6EBM3"/>
<dbReference type="GO" id="GO:0000139">
    <property type="term" value="C:Golgi membrane"/>
    <property type="evidence" value="ECO:0007669"/>
    <property type="project" value="UniProtKB-SubCell"/>
</dbReference>
<feature type="non-terminal residue" evidence="8">
    <location>
        <position position="104"/>
    </location>
</feature>
<feature type="compositionally biased region" description="Basic and acidic residues" evidence="7">
    <location>
        <begin position="86"/>
        <end position="104"/>
    </location>
</feature>
<evidence type="ECO:0000256" key="2">
    <source>
        <dbReference type="ARBA" id="ARBA00022692"/>
    </source>
</evidence>
<keyword evidence="3" id="KW-1133">Transmembrane helix</keyword>
<evidence type="ECO:0000313" key="8">
    <source>
        <dbReference type="EMBL" id="KAG9460241.1"/>
    </source>
</evidence>
<protein>
    <submittedName>
        <fullName evidence="8">Uncharacterized protein</fullName>
    </submittedName>
</protein>
<keyword evidence="2" id="KW-0812">Transmembrane</keyword>
<comment type="subcellular location">
    <subcellularLocation>
        <location evidence="1">Golgi apparatus membrane</location>
    </subcellularLocation>
</comment>
<evidence type="ECO:0000256" key="6">
    <source>
        <dbReference type="ARBA" id="ARBA00023136"/>
    </source>
</evidence>
<name>A0A8J6EBM3_ELECQ</name>
<keyword evidence="4" id="KW-0333">Golgi apparatus</keyword>
<dbReference type="EMBL" id="WNTK01094589">
    <property type="protein sequence ID" value="KAG9460241.1"/>
    <property type="molecule type" value="Genomic_DNA"/>
</dbReference>
<dbReference type="OrthoDB" id="248903at2759"/>
<reference evidence="8" key="1">
    <citation type="thesis" date="2020" institute="ProQuest LLC" country="789 East Eisenhower Parkway, Ann Arbor, MI, USA">
        <title>Comparative Genomics and Chromosome Evolution.</title>
        <authorList>
            <person name="Mudd A.B."/>
        </authorList>
    </citation>
    <scope>NUCLEOTIDE SEQUENCE</scope>
    <source>
        <strain evidence="8">HN-11 Male</strain>
        <tissue evidence="8">Kidney and liver</tissue>
    </source>
</reference>
<sequence length="104" mass="12093">MCLQSKEKLINSLKEGSGIEGLDSHTASSMELEEMRHERDLQREEVQKLLAQIQQLKAELQDVETQQVSEAESAREQLQDFQEQVADQRRAKQELEAELERQKQ</sequence>
<keyword evidence="5" id="KW-0175">Coiled coil</keyword>
<dbReference type="Proteomes" id="UP000770717">
    <property type="component" value="Unassembled WGS sequence"/>
</dbReference>
<feature type="region of interest" description="Disordered" evidence="7">
    <location>
        <begin position="67"/>
        <end position="104"/>
    </location>
</feature>
<evidence type="ECO:0000256" key="7">
    <source>
        <dbReference type="SAM" id="MobiDB-lite"/>
    </source>
</evidence>
<dbReference type="Pfam" id="PF09787">
    <property type="entry name" value="Golgin_A5"/>
    <property type="match status" value="1"/>
</dbReference>
<dbReference type="GO" id="GO:0007030">
    <property type="term" value="P:Golgi organization"/>
    <property type="evidence" value="ECO:0007669"/>
    <property type="project" value="InterPro"/>
</dbReference>
<organism evidence="8 9">
    <name type="scientific">Eleutherodactylus coqui</name>
    <name type="common">Puerto Rican coqui</name>
    <dbReference type="NCBI Taxonomy" id="57060"/>
    <lineage>
        <taxon>Eukaryota</taxon>
        <taxon>Metazoa</taxon>
        <taxon>Chordata</taxon>
        <taxon>Craniata</taxon>
        <taxon>Vertebrata</taxon>
        <taxon>Euteleostomi</taxon>
        <taxon>Amphibia</taxon>
        <taxon>Batrachia</taxon>
        <taxon>Anura</taxon>
        <taxon>Neobatrachia</taxon>
        <taxon>Hyloidea</taxon>
        <taxon>Eleutherodactylidae</taxon>
        <taxon>Eleutherodactylinae</taxon>
        <taxon>Eleutherodactylus</taxon>
        <taxon>Eleutherodactylus</taxon>
    </lineage>
</organism>
<evidence type="ECO:0000256" key="1">
    <source>
        <dbReference type="ARBA" id="ARBA00004394"/>
    </source>
</evidence>